<gene>
    <name evidence="2" type="ORF">BDV30DRAFT_127546</name>
</gene>
<reference evidence="2 3" key="1">
    <citation type="submission" date="2019-04" db="EMBL/GenBank/DDBJ databases">
        <title>Fungal friends and foes A comparative genomics study of 23 Aspergillus species from section Flavi.</title>
        <authorList>
            <consortium name="DOE Joint Genome Institute"/>
            <person name="Kjaerbolling I."/>
            <person name="Vesth T.C."/>
            <person name="Frisvad J.C."/>
            <person name="Nybo J.L."/>
            <person name="Theobald S."/>
            <person name="Kildgaard S."/>
            <person name="Petersen T.I."/>
            <person name="Kuo A."/>
            <person name="Sato A."/>
            <person name="Lyhne E.K."/>
            <person name="Kogle M.E."/>
            <person name="Wiebenga A."/>
            <person name="Kun R.S."/>
            <person name="Lubbers R.J."/>
            <person name="Makela M.R."/>
            <person name="Barry K."/>
            <person name="Chovatia M."/>
            <person name="Clum A."/>
            <person name="Daum C."/>
            <person name="Haridas S."/>
            <person name="He G."/>
            <person name="LaButti K."/>
            <person name="Lipzen A."/>
            <person name="Mondo S."/>
            <person name="Pangilinan J."/>
            <person name="Riley R."/>
            <person name="Salamov A."/>
            <person name="Simmons B.A."/>
            <person name="Magnuson J.K."/>
            <person name="Henrissat B."/>
            <person name="Mortensen U.H."/>
            <person name="Larsen T.O."/>
            <person name="De vries R.P."/>
            <person name="Grigoriev I.V."/>
            <person name="Machida M."/>
            <person name="Baker S.E."/>
            <person name="Andersen M.R."/>
        </authorList>
    </citation>
    <scope>NUCLEOTIDE SEQUENCE [LARGE SCALE GENOMIC DNA]</scope>
    <source>
        <strain evidence="2 3">CBS 117635</strain>
    </source>
</reference>
<protein>
    <submittedName>
        <fullName evidence="2">Uncharacterized protein</fullName>
    </submittedName>
</protein>
<evidence type="ECO:0000256" key="1">
    <source>
        <dbReference type="SAM" id="MobiDB-lite"/>
    </source>
</evidence>
<organism evidence="2 3">
    <name type="scientific">Aspergillus minisclerotigenes</name>
    <dbReference type="NCBI Taxonomy" id="656917"/>
    <lineage>
        <taxon>Eukaryota</taxon>
        <taxon>Fungi</taxon>
        <taxon>Dikarya</taxon>
        <taxon>Ascomycota</taxon>
        <taxon>Pezizomycotina</taxon>
        <taxon>Eurotiomycetes</taxon>
        <taxon>Eurotiomycetidae</taxon>
        <taxon>Eurotiales</taxon>
        <taxon>Aspergillaceae</taxon>
        <taxon>Aspergillus</taxon>
        <taxon>Aspergillus subgen. Circumdati</taxon>
    </lineage>
</organism>
<evidence type="ECO:0000313" key="2">
    <source>
        <dbReference type="EMBL" id="KAB8272576.1"/>
    </source>
</evidence>
<proteinExistence type="predicted"/>
<keyword evidence="3" id="KW-1185">Reference proteome</keyword>
<name>A0A5N6J1C3_9EURO</name>
<dbReference type="AlphaFoldDB" id="A0A5N6J1C3"/>
<feature type="region of interest" description="Disordered" evidence="1">
    <location>
        <begin position="138"/>
        <end position="158"/>
    </location>
</feature>
<dbReference type="Proteomes" id="UP000326289">
    <property type="component" value="Unassembled WGS sequence"/>
</dbReference>
<evidence type="ECO:0000313" key="3">
    <source>
        <dbReference type="Proteomes" id="UP000326289"/>
    </source>
</evidence>
<dbReference type="EMBL" id="ML732804">
    <property type="protein sequence ID" value="KAB8272576.1"/>
    <property type="molecule type" value="Genomic_DNA"/>
</dbReference>
<accession>A0A5N6J1C3</accession>
<sequence>MIRSIYPGSHVKKSTSINSNSTKFSSLNPKLNVTTNCTLTSLEDGIGMVVDLGLGMEINCRWTVHNRSESPSLGEGAALTGDVVPIGSLYLLEEVAFHIMRPFERFARNDRQQSHATEGIIRLLQRLNSGEVSVDKLATEGDEIDVKSRDEHAKPKRE</sequence>